<organism evidence="1 2">
    <name type="scientific">Gouania willdenowi</name>
    <name type="common">Blunt-snouted clingfish</name>
    <name type="synonym">Lepadogaster willdenowi</name>
    <dbReference type="NCBI Taxonomy" id="441366"/>
    <lineage>
        <taxon>Eukaryota</taxon>
        <taxon>Metazoa</taxon>
        <taxon>Chordata</taxon>
        <taxon>Craniata</taxon>
        <taxon>Vertebrata</taxon>
        <taxon>Euteleostomi</taxon>
        <taxon>Actinopterygii</taxon>
        <taxon>Neopterygii</taxon>
        <taxon>Teleostei</taxon>
        <taxon>Neoteleostei</taxon>
        <taxon>Acanthomorphata</taxon>
        <taxon>Ovalentaria</taxon>
        <taxon>Blenniimorphae</taxon>
        <taxon>Blenniiformes</taxon>
        <taxon>Gobiesocoidei</taxon>
        <taxon>Gobiesocidae</taxon>
        <taxon>Gobiesocinae</taxon>
        <taxon>Gouania</taxon>
    </lineage>
</organism>
<dbReference type="InterPro" id="IPR038765">
    <property type="entry name" value="Papain-like_cys_pep_sf"/>
</dbReference>
<reference evidence="1" key="3">
    <citation type="submission" date="2025-09" db="UniProtKB">
        <authorList>
            <consortium name="Ensembl"/>
        </authorList>
    </citation>
    <scope>IDENTIFICATION</scope>
</reference>
<protein>
    <submittedName>
        <fullName evidence="1">Uncharacterized protein</fullName>
    </submittedName>
</protein>
<reference evidence="1" key="2">
    <citation type="submission" date="2025-08" db="UniProtKB">
        <authorList>
            <consortium name="Ensembl"/>
        </authorList>
    </citation>
    <scope>IDENTIFICATION</scope>
</reference>
<proteinExistence type="predicted"/>
<dbReference type="Proteomes" id="UP000694680">
    <property type="component" value="Chromosome 4"/>
</dbReference>
<keyword evidence="2" id="KW-1185">Reference proteome</keyword>
<sequence length="194" mass="22583">MTRYSRIFSERLWSAGIFFGPFQLDYILDTEGPETELTVRTQKACLTRDDFWTLGSDVTYFLSFLVYWKCIIEIVFQKKNIYIAVLYVVSTWRRPTLCDPLSTLKLAFCFLNSRNLCQSVDPGTWRETTGLDIKVIIYSYFIICQCKLQQPYGVDCGILILMYTLYTVLEAPYDFTVVSSFALSKFSIDEKLNN</sequence>
<dbReference type="Ensembl" id="ENSGWIT00000015453.1">
    <property type="protein sequence ID" value="ENSGWIP00000013955.1"/>
    <property type="gene ID" value="ENSGWIG00000007906.1"/>
</dbReference>
<evidence type="ECO:0000313" key="1">
    <source>
        <dbReference type="Ensembl" id="ENSGWIP00000013955.1"/>
    </source>
</evidence>
<dbReference type="SUPFAM" id="SSF54001">
    <property type="entry name" value="Cysteine proteinases"/>
    <property type="match status" value="1"/>
</dbReference>
<reference evidence="1" key="1">
    <citation type="submission" date="2020-06" db="EMBL/GenBank/DDBJ databases">
        <authorList>
            <consortium name="Wellcome Sanger Institute Data Sharing"/>
        </authorList>
    </citation>
    <scope>NUCLEOTIDE SEQUENCE [LARGE SCALE GENOMIC DNA]</scope>
</reference>
<name>A0A8C5E8P6_GOUWI</name>
<evidence type="ECO:0000313" key="2">
    <source>
        <dbReference type="Proteomes" id="UP000694680"/>
    </source>
</evidence>
<dbReference type="AlphaFoldDB" id="A0A8C5E8P6"/>
<accession>A0A8C5E8P6</accession>